<evidence type="ECO:0000259" key="8">
    <source>
        <dbReference type="Pfam" id="PF25183"/>
    </source>
</evidence>
<keyword evidence="7" id="KW-0732">Signal</keyword>
<dbReference type="InterPro" id="IPR013784">
    <property type="entry name" value="Carb-bd-like_fold"/>
</dbReference>
<dbReference type="InterPro" id="IPR057601">
    <property type="entry name" value="Oar-like_b-barrel"/>
</dbReference>
<organism evidence="9 10">
    <name type="scientific">Brevundimonas subvibrioides</name>
    <dbReference type="NCBI Taxonomy" id="74313"/>
    <lineage>
        <taxon>Bacteria</taxon>
        <taxon>Pseudomonadati</taxon>
        <taxon>Pseudomonadota</taxon>
        <taxon>Alphaproteobacteria</taxon>
        <taxon>Caulobacterales</taxon>
        <taxon>Caulobacteraceae</taxon>
        <taxon>Brevundimonas</taxon>
    </lineage>
</organism>
<dbReference type="AlphaFoldDB" id="A0A258FCP9"/>
<accession>A0A258FCP9</accession>
<feature type="domain" description="TonB-dependent transporter Oar-like beta-barrel" evidence="8">
    <location>
        <begin position="260"/>
        <end position="849"/>
    </location>
</feature>
<comment type="subcellular location">
    <subcellularLocation>
        <location evidence="1">Cell outer membrane</location>
        <topology evidence="1">Multi-pass membrane protein</topology>
    </subcellularLocation>
</comment>
<dbReference type="GO" id="GO:0030246">
    <property type="term" value="F:carbohydrate binding"/>
    <property type="evidence" value="ECO:0007669"/>
    <property type="project" value="InterPro"/>
</dbReference>
<feature type="signal peptide" evidence="7">
    <location>
        <begin position="1"/>
        <end position="44"/>
    </location>
</feature>
<dbReference type="PANTHER" id="PTHR30069">
    <property type="entry name" value="TONB-DEPENDENT OUTER MEMBRANE RECEPTOR"/>
    <property type="match status" value="1"/>
</dbReference>
<keyword evidence="3" id="KW-1134">Transmembrane beta strand</keyword>
<evidence type="ECO:0000256" key="6">
    <source>
        <dbReference type="ARBA" id="ARBA00023237"/>
    </source>
</evidence>
<dbReference type="GO" id="GO:0009279">
    <property type="term" value="C:cell outer membrane"/>
    <property type="evidence" value="ECO:0007669"/>
    <property type="project" value="UniProtKB-SubCell"/>
</dbReference>
<dbReference type="SUPFAM" id="SSF49452">
    <property type="entry name" value="Starch-binding domain-like"/>
    <property type="match status" value="1"/>
</dbReference>
<evidence type="ECO:0000256" key="2">
    <source>
        <dbReference type="ARBA" id="ARBA00022448"/>
    </source>
</evidence>
<name>A0A258FCP9_9CAUL</name>
<evidence type="ECO:0000256" key="7">
    <source>
        <dbReference type="SAM" id="SignalP"/>
    </source>
</evidence>
<keyword evidence="4" id="KW-0812">Transmembrane</keyword>
<evidence type="ECO:0000313" key="10">
    <source>
        <dbReference type="Proteomes" id="UP000215595"/>
    </source>
</evidence>
<reference evidence="9 10" key="1">
    <citation type="submission" date="2017-03" db="EMBL/GenBank/DDBJ databases">
        <title>Lifting the veil on microbial sulfur biogeochemistry in mining wastewaters.</title>
        <authorList>
            <person name="Kantor R.S."/>
            <person name="Colenbrander Nelson T."/>
            <person name="Marshall S."/>
            <person name="Bennett D."/>
            <person name="Apte S."/>
            <person name="Camacho D."/>
            <person name="Thomas B.C."/>
            <person name="Warren L.A."/>
            <person name="Banfield J.F."/>
        </authorList>
    </citation>
    <scope>NUCLEOTIDE SEQUENCE [LARGE SCALE GENOMIC DNA]</scope>
    <source>
        <strain evidence="9">32-69-9</strain>
    </source>
</reference>
<evidence type="ECO:0000256" key="1">
    <source>
        <dbReference type="ARBA" id="ARBA00004571"/>
    </source>
</evidence>
<keyword evidence="5" id="KW-0472">Membrane</keyword>
<dbReference type="SUPFAM" id="SSF56935">
    <property type="entry name" value="Porins"/>
    <property type="match status" value="1"/>
</dbReference>
<gene>
    <name evidence="9" type="ORF">B7Z01_15100</name>
</gene>
<dbReference type="InterPro" id="IPR036942">
    <property type="entry name" value="Beta-barrel_TonB_sf"/>
</dbReference>
<comment type="caution">
    <text evidence="9">The sequence shown here is derived from an EMBL/GenBank/DDBJ whole genome shotgun (WGS) entry which is preliminary data.</text>
</comment>
<evidence type="ECO:0000313" key="9">
    <source>
        <dbReference type="EMBL" id="OYX29987.1"/>
    </source>
</evidence>
<dbReference type="Proteomes" id="UP000215595">
    <property type="component" value="Unassembled WGS sequence"/>
</dbReference>
<dbReference type="GO" id="GO:0044718">
    <property type="term" value="P:siderophore transmembrane transport"/>
    <property type="evidence" value="ECO:0007669"/>
    <property type="project" value="TreeGrafter"/>
</dbReference>
<dbReference type="InterPro" id="IPR039426">
    <property type="entry name" value="TonB-dep_rcpt-like"/>
</dbReference>
<dbReference type="Pfam" id="PF25183">
    <property type="entry name" value="OMP_b-brl_4"/>
    <property type="match status" value="1"/>
</dbReference>
<evidence type="ECO:0000256" key="4">
    <source>
        <dbReference type="ARBA" id="ARBA00022692"/>
    </source>
</evidence>
<protein>
    <recommendedName>
        <fullName evidence="8">TonB-dependent transporter Oar-like beta-barrel domain-containing protein</fullName>
    </recommendedName>
</protein>
<feature type="chain" id="PRO_5012785022" description="TonB-dependent transporter Oar-like beta-barrel domain-containing protein" evidence="7">
    <location>
        <begin position="45"/>
        <end position="1154"/>
    </location>
</feature>
<evidence type="ECO:0000256" key="5">
    <source>
        <dbReference type="ARBA" id="ARBA00023136"/>
    </source>
</evidence>
<evidence type="ECO:0000256" key="3">
    <source>
        <dbReference type="ARBA" id="ARBA00022452"/>
    </source>
</evidence>
<dbReference type="Pfam" id="PF13620">
    <property type="entry name" value="CarboxypepD_reg"/>
    <property type="match status" value="1"/>
</dbReference>
<keyword evidence="6" id="KW-0998">Cell outer membrane</keyword>
<sequence>MRPHFARRAAARTIWGYKMTNRSRAIWASTALLTSLAMSSAVYAQDTTSAVRGTVIGNDGSAVAGSSVTLTHLPSGTTLTTVTGNDGIFNARGLRPGGPYRIEASSSAGGGTLEDINLQVADTTDLTVYLDGGNTVDDIVVVGIRDVTADNTGVTSVLSREDVAGVVSVNRDIRDLARRNILVSQNTRGDGGISIAGSNPRTNRVTIDGTQAQDDYGLNTGGLPTRRGPVSIDAIEQFSVSAVPVDVENGDFSGGALDVVLRSGGNDFRGTAFVNYLNDGLVGTSIRGVEIPSQITQENYGFFFSGPLWRDRLFFAASYETYETVDQTATGPTGGGFSNSIRGITQANLDSFVSLFNSTYATEFDVGAISRTKPITDEKYTVKLDWNITDSQRLSLTYRRAESGVIQRTNIGTTSAGFDSQWYLTGEDDQAYAAELNSQWTDNFSTQLRVTYRDYTRLQDPPSGQFFSDITVCSDATRTVTSNAITGCGSNSVYRFGPDQFRHANFLTTDNLQIQFKGEYSLGDNLLKFGYQRQDVGIFNLFVPSSNGVYYFDSLADFQSGQASRLVYNNAISGVKADGAGAHDYSVNSLFFQDTLQLFDNLTVQAGFRYDWYESDDKPAFNQNFFNRTGFTNQTTYDGIEILMPRASFEWQANDWLTLSGGLGLFSGGIPDVIVTNPFGNTGVLTSQIQIERNVDGTFRETTGAAGFTQAVGAAALNINVADPTFGYAIPASVRAIQGGATAPTGSEVNALFPTFDIPSDWKYFLTATVEAPEGWADGFLPAFASAAVDNWRVNFDLVVTQVNNAVSFRDFRAQPLTVNGVQQFTPDGRIRYDGILGTAAQRAAFGITSTNPGSNRDIVAFNVKEGESYSFGVSAERSFFDRDLNVLVGYARSNIEDRVSGVRFGSTQSSLYGTGASGLDPNEEAYGTAFEEITNRWKAEVNYTNTFFGDLETRFNLFGEIRDGRPITFVMSDRAASRSPTFGVNRGNQLLFVPDFNAPSATNPLQFGSVIFDTAASRDRFRTLVDTFGLEYGRTVGKGEGSDDQPETYQIDLQFSQELPSFFLPGRFKFVADIQNLANLLNDEWGIVEEYGDSLTLINAECADAAGIVRSNVGNPVCSTYRYSSPSSSADTLNRDNNGRSFWAIQLGLRYEF</sequence>
<proteinExistence type="predicted"/>
<dbReference type="EMBL" id="NCEB01000052">
    <property type="protein sequence ID" value="OYX29987.1"/>
    <property type="molecule type" value="Genomic_DNA"/>
</dbReference>
<dbReference type="GO" id="GO:0015344">
    <property type="term" value="F:siderophore uptake transmembrane transporter activity"/>
    <property type="evidence" value="ECO:0007669"/>
    <property type="project" value="TreeGrafter"/>
</dbReference>
<dbReference type="PANTHER" id="PTHR30069:SF46">
    <property type="entry name" value="OAR PROTEIN"/>
    <property type="match status" value="1"/>
</dbReference>
<dbReference type="Gene3D" id="2.40.170.20">
    <property type="entry name" value="TonB-dependent receptor, beta-barrel domain"/>
    <property type="match status" value="1"/>
</dbReference>
<keyword evidence="2" id="KW-0813">Transport</keyword>